<accession>A0ABW3UA13</accession>
<dbReference type="EMBL" id="JBHTLR010000013">
    <property type="protein sequence ID" value="MFD1217266.1"/>
    <property type="molecule type" value="Genomic_DNA"/>
</dbReference>
<name>A0ABW3UA13_9GAMM</name>
<evidence type="ECO:0000256" key="1">
    <source>
        <dbReference type="SAM" id="MobiDB-lite"/>
    </source>
</evidence>
<evidence type="ECO:0000313" key="2">
    <source>
        <dbReference type="EMBL" id="MFD1217266.1"/>
    </source>
</evidence>
<reference evidence="3" key="1">
    <citation type="journal article" date="2019" name="Int. J. Syst. Evol. Microbiol.">
        <title>The Global Catalogue of Microorganisms (GCM) 10K type strain sequencing project: providing services to taxonomists for standard genome sequencing and annotation.</title>
        <authorList>
            <consortium name="The Broad Institute Genomics Platform"/>
            <consortium name="The Broad Institute Genome Sequencing Center for Infectious Disease"/>
            <person name="Wu L."/>
            <person name="Ma J."/>
        </authorList>
    </citation>
    <scope>NUCLEOTIDE SEQUENCE [LARGE SCALE GENOMIC DNA]</scope>
    <source>
        <strain evidence="3">CCUG 54356</strain>
    </source>
</reference>
<feature type="region of interest" description="Disordered" evidence="1">
    <location>
        <begin position="15"/>
        <end position="72"/>
    </location>
</feature>
<gene>
    <name evidence="2" type="ORF">ACFQ2X_11705</name>
</gene>
<sequence>MRRWARHLEALTRAVSGMGPSITTPESAEGGQEEGGQEAAVADEQEVQALSSSNESVPETAATANTSGEEVEPAQVALESLEQTLVRGMEVALGDLDQTAHGWIYRGHPVMVFAVDVAGVEDLNVRKEFFHRIHLASCCGALEDPAQPVWIGTAREALSAPGLEQPPHACEYCLAKVNHRGYRSLGPRDRGRVASALSFHWHVSQFADEFFSTDRASFWTPGKRPQPLHALTPEVQADSGTCGFCEWPVPSGKEWFVPVDRGVALGLAVDACILCAQQQAAGVLTLPENSALAASESRYRHWQAQVVEDNGEKVEETGERNWQRVRRQLPLDWHPLCEQLERKLAAPLLFHRFAGYEGVAVLAWPEHRRGIVASDNERDRLPEGWDFWTISGVLGSLG</sequence>
<evidence type="ECO:0000313" key="3">
    <source>
        <dbReference type="Proteomes" id="UP001597264"/>
    </source>
</evidence>
<keyword evidence="3" id="KW-1185">Reference proteome</keyword>
<feature type="compositionally biased region" description="Acidic residues" evidence="1">
    <location>
        <begin position="31"/>
        <end position="46"/>
    </location>
</feature>
<dbReference type="Proteomes" id="UP001597264">
    <property type="component" value="Unassembled WGS sequence"/>
</dbReference>
<dbReference type="RefSeq" id="WP_230435887.1">
    <property type="nucleotide sequence ID" value="NZ_CP087715.1"/>
</dbReference>
<protein>
    <submittedName>
        <fullName evidence="2">Uncharacterized protein</fullName>
    </submittedName>
</protein>
<comment type="caution">
    <text evidence="2">The sequence shown here is derived from an EMBL/GenBank/DDBJ whole genome shotgun (WGS) entry which is preliminary data.</text>
</comment>
<proteinExistence type="predicted"/>
<organism evidence="2 3">
    <name type="scientific">Microbulbifer celer</name>
    <dbReference type="NCBI Taxonomy" id="435905"/>
    <lineage>
        <taxon>Bacteria</taxon>
        <taxon>Pseudomonadati</taxon>
        <taxon>Pseudomonadota</taxon>
        <taxon>Gammaproteobacteria</taxon>
        <taxon>Cellvibrionales</taxon>
        <taxon>Microbulbiferaceae</taxon>
        <taxon>Microbulbifer</taxon>
    </lineage>
</organism>
<feature type="compositionally biased region" description="Polar residues" evidence="1">
    <location>
        <begin position="50"/>
        <end position="68"/>
    </location>
</feature>